<dbReference type="NCBIfam" id="NF002140">
    <property type="entry name" value="PRK00977.1-4"/>
    <property type="match status" value="1"/>
</dbReference>
<dbReference type="InterPro" id="IPR037004">
    <property type="entry name" value="Exonuc_VII_ssu_sf"/>
</dbReference>
<dbReference type="SUPFAM" id="SSF116842">
    <property type="entry name" value="XseB-like"/>
    <property type="match status" value="1"/>
</dbReference>
<evidence type="ECO:0000256" key="2">
    <source>
        <dbReference type="ARBA" id="ARBA00022722"/>
    </source>
</evidence>
<evidence type="ECO:0000313" key="4">
    <source>
        <dbReference type="EMBL" id="KUG05011.1"/>
    </source>
</evidence>
<keyword evidence="1" id="KW-0963">Cytoplasm</keyword>
<dbReference type="Pfam" id="PF02609">
    <property type="entry name" value="Exonuc_VII_S"/>
    <property type="match status" value="1"/>
</dbReference>
<dbReference type="GO" id="GO:0008855">
    <property type="term" value="F:exodeoxyribonuclease VII activity"/>
    <property type="evidence" value="ECO:0007669"/>
    <property type="project" value="UniProtKB-EC"/>
</dbReference>
<dbReference type="EMBL" id="LNQE01001831">
    <property type="protein sequence ID" value="KUG05011.1"/>
    <property type="molecule type" value="Genomic_DNA"/>
</dbReference>
<dbReference type="GO" id="GO:0009318">
    <property type="term" value="C:exodeoxyribonuclease VII complex"/>
    <property type="evidence" value="ECO:0007669"/>
    <property type="project" value="InterPro"/>
</dbReference>
<dbReference type="AlphaFoldDB" id="A0A0W8E983"/>
<protein>
    <submittedName>
        <fullName evidence="4">Exodeoxyribonuclease vii small subunit</fullName>
        <ecNumber evidence="4">3.1.11.6</ecNumber>
    </submittedName>
</protein>
<dbReference type="GO" id="GO:0005829">
    <property type="term" value="C:cytosol"/>
    <property type="evidence" value="ECO:0007669"/>
    <property type="project" value="TreeGrafter"/>
</dbReference>
<reference evidence="4" key="1">
    <citation type="journal article" date="2015" name="Proc. Natl. Acad. Sci. U.S.A.">
        <title>Networks of energetic and metabolic interactions define dynamics in microbial communities.</title>
        <authorList>
            <person name="Embree M."/>
            <person name="Liu J.K."/>
            <person name="Al-Bassam M.M."/>
            <person name="Zengler K."/>
        </authorList>
    </citation>
    <scope>NUCLEOTIDE SEQUENCE</scope>
</reference>
<dbReference type="PIRSF" id="PIRSF006488">
    <property type="entry name" value="Exonuc_VII_S"/>
    <property type="match status" value="1"/>
</dbReference>
<gene>
    <name evidence="4" type="ORF">ASZ90_017500</name>
</gene>
<dbReference type="InterPro" id="IPR003761">
    <property type="entry name" value="Exonuc_VII_S"/>
</dbReference>
<dbReference type="NCBIfam" id="TIGR01280">
    <property type="entry name" value="xseB"/>
    <property type="match status" value="1"/>
</dbReference>
<keyword evidence="3 4" id="KW-0378">Hydrolase</keyword>
<dbReference type="PANTHER" id="PTHR34137:SF1">
    <property type="entry name" value="EXODEOXYRIBONUCLEASE 7 SMALL SUBUNIT"/>
    <property type="match status" value="1"/>
</dbReference>
<accession>A0A0W8E983</accession>
<organism evidence="4">
    <name type="scientific">hydrocarbon metagenome</name>
    <dbReference type="NCBI Taxonomy" id="938273"/>
    <lineage>
        <taxon>unclassified sequences</taxon>
        <taxon>metagenomes</taxon>
        <taxon>ecological metagenomes</taxon>
    </lineage>
</organism>
<name>A0A0W8E983_9ZZZZ</name>
<evidence type="ECO:0000256" key="1">
    <source>
        <dbReference type="ARBA" id="ARBA00022490"/>
    </source>
</evidence>
<dbReference type="EC" id="3.1.11.6" evidence="4"/>
<dbReference type="GO" id="GO:0006308">
    <property type="term" value="P:DNA catabolic process"/>
    <property type="evidence" value="ECO:0007669"/>
    <property type="project" value="InterPro"/>
</dbReference>
<dbReference type="Gene3D" id="1.10.287.1040">
    <property type="entry name" value="Exonuclease VII, small subunit"/>
    <property type="match status" value="1"/>
</dbReference>
<dbReference type="PANTHER" id="PTHR34137">
    <property type="entry name" value="EXODEOXYRIBONUCLEASE 7 SMALL SUBUNIT"/>
    <property type="match status" value="1"/>
</dbReference>
<evidence type="ECO:0000256" key="3">
    <source>
        <dbReference type="ARBA" id="ARBA00022801"/>
    </source>
</evidence>
<keyword evidence="2" id="KW-0540">Nuclease</keyword>
<sequence>MKKMKFEEALKGLEAIVDKLETGELELEESIKLYEQGIDLSVYCQKQLAQAEGKIQRLVKKLDGEIQVVDME</sequence>
<proteinExistence type="inferred from homology"/>
<comment type="caution">
    <text evidence="4">The sequence shown here is derived from an EMBL/GenBank/DDBJ whole genome shotgun (WGS) entry which is preliminary data.</text>
</comment>
<dbReference type="HAMAP" id="MF_00337">
    <property type="entry name" value="Exonuc_7_S"/>
    <property type="match status" value="1"/>
</dbReference>